<proteinExistence type="predicted"/>
<keyword evidence="2" id="KW-1185">Reference proteome</keyword>
<gene>
    <name evidence="1" type="ORF">DSM109990_00802</name>
</gene>
<evidence type="ECO:0000313" key="1">
    <source>
        <dbReference type="EMBL" id="UOA14009.1"/>
    </source>
</evidence>
<organism evidence="1 2">
    <name type="scientific">Sulfitobacter dubius</name>
    <dbReference type="NCBI Taxonomy" id="218673"/>
    <lineage>
        <taxon>Bacteria</taxon>
        <taxon>Pseudomonadati</taxon>
        <taxon>Pseudomonadota</taxon>
        <taxon>Alphaproteobacteria</taxon>
        <taxon>Rhodobacterales</taxon>
        <taxon>Roseobacteraceae</taxon>
        <taxon>Sulfitobacter</taxon>
    </lineage>
</organism>
<dbReference type="Proteomes" id="UP000831019">
    <property type="component" value="Chromosome"/>
</dbReference>
<protein>
    <submittedName>
        <fullName evidence="1">Uncharacterized protein</fullName>
    </submittedName>
</protein>
<sequence length="59" mass="6760">MPGKQRRTAEVLTRLIPAKEPFQSIPAATLFYTSRDAKPQFRKTVISSSRIDKHPRHPT</sequence>
<evidence type="ECO:0000313" key="2">
    <source>
        <dbReference type="Proteomes" id="UP000831019"/>
    </source>
</evidence>
<name>A0ABY3ZJR6_9RHOB</name>
<dbReference type="EMBL" id="CP085144">
    <property type="protein sequence ID" value="UOA14009.1"/>
    <property type="molecule type" value="Genomic_DNA"/>
</dbReference>
<reference evidence="2" key="1">
    <citation type="journal article" date="2022" name="Microorganisms">
        <title>Beyond the ABCs#Discovery of Three New Plasmid Types in Rhodobacterales (RepQ, RepY, RepW).</title>
        <authorList>
            <person name="Freese H.M."/>
            <person name="Ringel V."/>
            <person name="Overmann J."/>
            <person name="Petersen J."/>
        </authorList>
    </citation>
    <scope>NUCLEOTIDE SEQUENCE [LARGE SCALE GENOMIC DNA]</scope>
    <source>
        <strain evidence="2">DSM 109990</strain>
    </source>
</reference>
<accession>A0ABY3ZJR6</accession>